<reference evidence="1 2" key="1">
    <citation type="submission" date="2019-11" db="EMBL/GenBank/DDBJ databases">
        <title>Whole genome sequence of Oryza granulata.</title>
        <authorList>
            <person name="Li W."/>
        </authorList>
    </citation>
    <scope>NUCLEOTIDE SEQUENCE [LARGE SCALE GENOMIC DNA]</scope>
    <source>
        <strain evidence="2">cv. Menghai</strain>
        <tissue evidence="1">Leaf</tissue>
    </source>
</reference>
<evidence type="ECO:0000313" key="1">
    <source>
        <dbReference type="EMBL" id="KAF0909509.1"/>
    </source>
</evidence>
<gene>
    <name evidence="1" type="ORF">E2562_036722</name>
</gene>
<dbReference type="EMBL" id="SPHZ02000007">
    <property type="protein sequence ID" value="KAF0909509.1"/>
    <property type="molecule type" value="Genomic_DNA"/>
</dbReference>
<sequence length="180" mass="20398">MSIDITTKVSNPTCKQQVELPSCRGDDLGEVTETVDYFVQASTIAAGNLFGRRRVIQLCDGPIEAFTVLHNIFYYAPKMVESWKGQKLLSRAEFHVGAHITNYEMLSFEEQLDIAQQIGTTCSQILSNFSDISLEVALYLLDFLNNPKPSEPSNEQLRMLLTNYDIAFLKLYQKCQCSIR</sequence>
<evidence type="ECO:0000313" key="2">
    <source>
        <dbReference type="Proteomes" id="UP000479710"/>
    </source>
</evidence>
<name>A0A6G1DAU4_9ORYZ</name>
<dbReference type="AlphaFoldDB" id="A0A6G1DAU4"/>
<dbReference type="Proteomes" id="UP000479710">
    <property type="component" value="Unassembled WGS sequence"/>
</dbReference>
<accession>A0A6G1DAU4</accession>
<keyword evidence="2" id="KW-1185">Reference proteome</keyword>
<organism evidence="1 2">
    <name type="scientific">Oryza meyeriana var. granulata</name>
    <dbReference type="NCBI Taxonomy" id="110450"/>
    <lineage>
        <taxon>Eukaryota</taxon>
        <taxon>Viridiplantae</taxon>
        <taxon>Streptophyta</taxon>
        <taxon>Embryophyta</taxon>
        <taxon>Tracheophyta</taxon>
        <taxon>Spermatophyta</taxon>
        <taxon>Magnoliopsida</taxon>
        <taxon>Liliopsida</taxon>
        <taxon>Poales</taxon>
        <taxon>Poaceae</taxon>
        <taxon>BOP clade</taxon>
        <taxon>Oryzoideae</taxon>
        <taxon>Oryzeae</taxon>
        <taxon>Oryzinae</taxon>
        <taxon>Oryza</taxon>
        <taxon>Oryza meyeriana</taxon>
    </lineage>
</organism>
<proteinExistence type="predicted"/>
<protein>
    <submittedName>
        <fullName evidence="1">Uncharacterized protein</fullName>
    </submittedName>
</protein>
<comment type="caution">
    <text evidence="1">The sequence shown here is derived from an EMBL/GenBank/DDBJ whole genome shotgun (WGS) entry which is preliminary data.</text>
</comment>
<dbReference type="OrthoDB" id="6109at2759"/>